<dbReference type="InterPro" id="IPR036412">
    <property type="entry name" value="HAD-like_sf"/>
</dbReference>
<comment type="cofactor">
    <cofactor evidence="1 7">
        <name>Mg(2+)</name>
        <dbReference type="ChEBI" id="CHEBI:18420"/>
    </cofactor>
</comment>
<comment type="similarity">
    <text evidence="2">Belongs to the KdsC family.</text>
</comment>
<dbReference type="FunFam" id="3.40.50.1000:FF:000029">
    <property type="entry name" value="3-deoxy-D-manno-octulosonate 8-phosphate phosphatase KdsC"/>
    <property type="match status" value="1"/>
</dbReference>
<comment type="caution">
    <text evidence="8">The sequence shown here is derived from an EMBL/GenBank/DDBJ whole genome shotgun (WGS) entry which is preliminary data.</text>
</comment>
<dbReference type="NCBIfam" id="TIGR01670">
    <property type="entry name" value="KdsC-phosphatas"/>
    <property type="match status" value="1"/>
</dbReference>
<evidence type="ECO:0000256" key="2">
    <source>
        <dbReference type="ARBA" id="ARBA00005893"/>
    </source>
</evidence>
<dbReference type="InterPro" id="IPR050793">
    <property type="entry name" value="CMP-NeuNAc_synthase"/>
</dbReference>
<proteinExistence type="inferred from homology"/>
<dbReference type="STRING" id="1602171.ST44_11410"/>
<evidence type="ECO:0000256" key="7">
    <source>
        <dbReference type="PIRSR" id="PIRSR006118-2"/>
    </source>
</evidence>
<comment type="subunit">
    <text evidence="3">Homotetramer.</text>
</comment>
<reference evidence="8 9" key="1">
    <citation type="submission" date="2015-01" db="EMBL/GenBank/DDBJ databases">
        <title>Comparative genomics of non-oral Prevotella species.</title>
        <authorList>
            <person name="Accetto T."/>
            <person name="Nograsek B."/>
            <person name="Avgustin G."/>
        </authorList>
    </citation>
    <scope>NUCLEOTIDE SEQUENCE [LARGE SCALE GENOMIC DNA]</scope>
    <source>
        <strain evidence="8 9">P5-119</strain>
    </source>
</reference>
<feature type="binding site" evidence="7">
    <location>
        <position position="108"/>
    </location>
    <ligand>
        <name>Mg(2+)</name>
        <dbReference type="ChEBI" id="CHEBI:18420"/>
    </ligand>
</feature>
<dbReference type="EMBL" id="JXQK01000081">
    <property type="protein sequence ID" value="KIP60408.1"/>
    <property type="molecule type" value="Genomic_DNA"/>
</dbReference>
<dbReference type="PANTHER" id="PTHR21485:SF3">
    <property type="entry name" value="N-ACYLNEURAMINATE CYTIDYLYLTRANSFERASE"/>
    <property type="match status" value="1"/>
</dbReference>
<evidence type="ECO:0000256" key="3">
    <source>
        <dbReference type="ARBA" id="ARBA00011881"/>
    </source>
</evidence>
<dbReference type="PIRSF" id="PIRSF006118">
    <property type="entry name" value="KDO8-P_Ptase"/>
    <property type="match status" value="1"/>
</dbReference>
<keyword evidence="5" id="KW-0378">Hydrolase</keyword>
<gene>
    <name evidence="8" type="ORF">ST44_11410</name>
</gene>
<dbReference type="GO" id="GO:0016788">
    <property type="term" value="F:hydrolase activity, acting on ester bonds"/>
    <property type="evidence" value="ECO:0007669"/>
    <property type="project" value="InterPro"/>
</dbReference>
<dbReference type="SUPFAM" id="SSF56784">
    <property type="entry name" value="HAD-like"/>
    <property type="match status" value="1"/>
</dbReference>
<dbReference type="SFLD" id="SFLDG01136">
    <property type="entry name" value="C1.6:_Phosphoserine_Phosphatas"/>
    <property type="match status" value="1"/>
</dbReference>
<dbReference type="RefSeq" id="WP_042520051.1">
    <property type="nucleotide sequence ID" value="NZ_DAIPDX010000024.1"/>
</dbReference>
<dbReference type="InterPro" id="IPR010023">
    <property type="entry name" value="KdsC_fam"/>
</dbReference>
<evidence type="ECO:0000256" key="6">
    <source>
        <dbReference type="ARBA" id="ARBA00022842"/>
    </source>
</evidence>
<evidence type="ECO:0000256" key="4">
    <source>
        <dbReference type="ARBA" id="ARBA00022723"/>
    </source>
</evidence>
<organism evidence="8 9">
    <name type="scientific">Prevotella pectinovora</name>
    <dbReference type="NCBI Taxonomy" id="1602169"/>
    <lineage>
        <taxon>Bacteria</taxon>
        <taxon>Pseudomonadati</taxon>
        <taxon>Bacteroidota</taxon>
        <taxon>Bacteroidia</taxon>
        <taxon>Bacteroidales</taxon>
        <taxon>Prevotellaceae</taxon>
        <taxon>Prevotella</taxon>
    </lineage>
</organism>
<protein>
    <submittedName>
        <fullName evidence="8">Contig81, whole genome shotgun sequence</fullName>
    </submittedName>
</protein>
<name>A0A0D0I3A5_9BACT</name>
<keyword evidence="4 7" id="KW-0479">Metal-binding</keyword>
<dbReference type="Proteomes" id="UP000032046">
    <property type="component" value="Unassembled WGS sequence"/>
</dbReference>
<evidence type="ECO:0000256" key="1">
    <source>
        <dbReference type="ARBA" id="ARBA00001946"/>
    </source>
</evidence>
<dbReference type="GO" id="GO:0008781">
    <property type="term" value="F:N-acylneuraminate cytidylyltransferase activity"/>
    <property type="evidence" value="ECO:0007669"/>
    <property type="project" value="TreeGrafter"/>
</dbReference>
<sequence length="172" mass="18899">MIDYDLKKIRAVIFDVDGVLSASTINLHPSGEPMRTVNIKDGYAIQLAVKQGLHIAIMTGATVDSIRIRYERLGVKDVFTACSVKIKTYDKFLSDNGLTDEEVIFVGDDIPDYEVMSRSGCPCCPSDACPDIKAISRYISQAVGGHGVGRDIIEQVLRAQGKWLADKKAFGW</sequence>
<dbReference type="AlphaFoldDB" id="A0A0D0I3A5"/>
<evidence type="ECO:0000313" key="9">
    <source>
        <dbReference type="Proteomes" id="UP000032046"/>
    </source>
</evidence>
<feature type="binding site" evidence="7">
    <location>
        <position position="17"/>
    </location>
    <ligand>
        <name>substrate</name>
    </ligand>
</feature>
<dbReference type="SFLD" id="SFLDS00003">
    <property type="entry name" value="Haloacid_Dehalogenase"/>
    <property type="match status" value="1"/>
</dbReference>
<dbReference type="PANTHER" id="PTHR21485">
    <property type="entry name" value="HAD SUPERFAMILY MEMBERS CMAS AND KDSC"/>
    <property type="match status" value="1"/>
</dbReference>
<dbReference type="SFLD" id="SFLDG01138">
    <property type="entry name" value="C1.6.2:_Deoxy-d-mannose-octulo"/>
    <property type="match status" value="1"/>
</dbReference>
<keyword evidence="9" id="KW-1185">Reference proteome</keyword>
<dbReference type="GO" id="GO:0046872">
    <property type="term" value="F:metal ion binding"/>
    <property type="evidence" value="ECO:0007669"/>
    <property type="project" value="UniProtKB-KW"/>
</dbReference>
<feature type="binding site" evidence="7">
    <location>
        <position position="15"/>
    </location>
    <ligand>
        <name>Mg(2+)</name>
        <dbReference type="ChEBI" id="CHEBI:18420"/>
    </ligand>
</feature>
<dbReference type="Gene3D" id="3.40.50.1000">
    <property type="entry name" value="HAD superfamily/HAD-like"/>
    <property type="match status" value="1"/>
</dbReference>
<evidence type="ECO:0000256" key="5">
    <source>
        <dbReference type="ARBA" id="ARBA00022801"/>
    </source>
</evidence>
<dbReference type="OrthoDB" id="9805604at2"/>
<keyword evidence="6 7" id="KW-0460">Magnesium</keyword>
<dbReference type="InterPro" id="IPR023214">
    <property type="entry name" value="HAD_sf"/>
</dbReference>
<evidence type="ECO:0000313" key="8">
    <source>
        <dbReference type="EMBL" id="KIP60408.1"/>
    </source>
</evidence>
<accession>A0A0D0I3A5</accession>